<comment type="caution">
    <text evidence="2">The sequence shown here is derived from an EMBL/GenBank/DDBJ whole genome shotgun (WGS) entry which is preliminary data.</text>
</comment>
<proteinExistence type="predicted"/>
<sequence length="81" mass="9067">VSTYGHGCHFYCKIKDINRAATLLAQNHQTLPIRLQQQTPTKAPVRYLFVCKVLVGRYTRGDPSMKTCPPGYDSLVDNIAS</sequence>
<gene>
    <name evidence="1" type="ORF">BYL167_LOCUS39697</name>
    <name evidence="2" type="ORF">GIL414_LOCUS48231</name>
</gene>
<dbReference type="EMBL" id="CAJOBJ010155762">
    <property type="protein sequence ID" value="CAF4826046.1"/>
    <property type="molecule type" value="Genomic_DNA"/>
</dbReference>
<dbReference type="EMBL" id="CAJOBH010096160">
    <property type="protein sequence ID" value="CAF4590663.1"/>
    <property type="molecule type" value="Genomic_DNA"/>
</dbReference>
<dbReference type="SUPFAM" id="SSF56399">
    <property type="entry name" value="ADP-ribosylation"/>
    <property type="match status" value="1"/>
</dbReference>
<protein>
    <submittedName>
        <fullName evidence="2">Uncharacterized protein</fullName>
    </submittedName>
</protein>
<organism evidence="2 3">
    <name type="scientific">Rotaria magnacalcarata</name>
    <dbReference type="NCBI Taxonomy" id="392030"/>
    <lineage>
        <taxon>Eukaryota</taxon>
        <taxon>Metazoa</taxon>
        <taxon>Spiralia</taxon>
        <taxon>Gnathifera</taxon>
        <taxon>Rotifera</taxon>
        <taxon>Eurotatoria</taxon>
        <taxon>Bdelloidea</taxon>
        <taxon>Philodinida</taxon>
        <taxon>Philodinidae</taxon>
        <taxon>Rotaria</taxon>
    </lineage>
</organism>
<feature type="non-terminal residue" evidence="2">
    <location>
        <position position="81"/>
    </location>
</feature>
<name>A0A8S3BQ82_9BILA</name>
<reference evidence="2" key="1">
    <citation type="submission" date="2021-02" db="EMBL/GenBank/DDBJ databases">
        <authorList>
            <person name="Nowell W R."/>
        </authorList>
    </citation>
    <scope>NUCLEOTIDE SEQUENCE</scope>
</reference>
<feature type="non-terminal residue" evidence="2">
    <location>
        <position position="1"/>
    </location>
</feature>
<dbReference type="AlphaFoldDB" id="A0A8S3BQ82"/>
<dbReference type="Proteomes" id="UP000681720">
    <property type="component" value="Unassembled WGS sequence"/>
</dbReference>
<dbReference type="Gene3D" id="3.90.228.10">
    <property type="match status" value="1"/>
</dbReference>
<evidence type="ECO:0000313" key="1">
    <source>
        <dbReference type="EMBL" id="CAF4590663.1"/>
    </source>
</evidence>
<accession>A0A8S3BQ82</accession>
<dbReference type="Proteomes" id="UP000681967">
    <property type="component" value="Unassembled WGS sequence"/>
</dbReference>
<evidence type="ECO:0000313" key="3">
    <source>
        <dbReference type="Proteomes" id="UP000681720"/>
    </source>
</evidence>
<evidence type="ECO:0000313" key="2">
    <source>
        <dbReference type="EMBL" id="CAF4826046.1"/>
    </source>
</evidence>